<reference evidence="1" key="1">
    <citation type="journal article" date="2020" name="Stud. Mycol.">
        <title>101 Dothideomycetes genomes: a test case for predicting lifestyles and emergence of pathogens.</title>
        <authorList>
            <person name="Haridas S."/>
            <person name="Albert R."/>
            <person name="Binder M."/>
            <person name="Bloem J."/>
            <person name="Labutti K."/>
            <person name="Salamov A."/>
            <person name="Andreopoulos B."/>
            <person name="Baker S."/>
            <person name="Barry K."/>
            <person name="Bills G."/>
            <person name="Bluhm B."/>
            <person name="Cannon C."/>
            <person name="Castanera R."/>
            <person name="Culley D."/>
            <person name="Daum C."/>
            <person name="Ezra D."/>
            <person name="Gonzalez J."/>
            <person name="Henrissat B."/>
            <person name="Kuo A."/>
            <person name="Liang C."/>
            <person name="Lipzen A."/>
            <person name="Lutzoni F."/>
            <person name="Magnuson J."/>
            <person name="Mondo S."/>
            <person name="Nolan M."/>
            <person name="Ohm R."/>
            <person name="Pangilinan J."/>
            <person name="Park H.-J."/>
            <person name="Ramirez L."/>
            <person name="Alfaro M."/>
            <person name="Sun H."/>
            <person name="Tritt A."/>
            <person name="Yoshinaga Y."/>
            <person name="Zwiers L.-H."/>
            <person name="Turgeon B."/>
            <person name="Goodwin S."/>
            <person name="Spatafora J."/>
            <person name="Crous P."/>
            <person name="Grigoriev I."/>
        </authorList>
    </citation>
    <scope>NUCLEOTIDE SEQUENCE</scope>
    <source>
        <strain evidence="1">CBS 525.71</strain>
    </source>
</reference>
<gene>
    <name evidence="1" type="ORF">BU25DRAFT_432282</name>
</gene>
<keyword evidence="1" id="KW-0378">Hydrolase</keyword>
<organism evidence="1 2">
    <name type="scientific">Macroventuria anomochaeta</name>
    <dbReference type="NCBI Taxonomy" id="301207"/>
    <lineage>
        <taxon>Eukaryota</taxon>
        <taxon>Fungi</taxon>
        <taxon>Dikarya</taxon>
        <taxon>Ascomycota</taxon>
        <taxon>Pezizomycotina</taxon>
        <taxon>Dothideomycetes</taxon>
        <taxon>Pleosporomycetidae</taxon>
        <taxon>Pleosporales</taxon>
        <taxon>Pleosporineae</taxon>
        <taxon>Didymellaceae</taxon>
        <taxon>Macroventuria</taxon>
    </lineage>
</organism>
<dbReference type="EMBL" id="MU006722">
    <property type="protein sequence ID" value="KAF2626083.1"/>
    <property type="molecule type" value="Genomic_DNA"/>
</dbReference>
<protein>
    <submittedName>
        <fullName evidence="1">Glycoside hydrolase family 81 protein</fullName>
    </submittedName>
</protein>
<name>A0ACB6RWI2_9PLEO</name>
<evidence type="ECO:0000313" key="1">
    <source>
        <dbReference type="EMBL" id="KAF2626083.1"/>
    </source>
</evidence>
<comment type="caution">
    <text evidence="1">The sequence shown here is derived from an EMBL/GenBank/DDBJ whole genome shotgun (WGS) entry which is preliminary data.</text>
</comment>
<evidence type="ECO:0000313" key="2">
    <source>
        <dbReference type="Proteomes" id="UP000799754"/>
    </source>
</evidence>
<keyword evidence="2" id="KW-1185">Reference proteome</keyword>
<dbReference type="Proteomes" id="UP000799754">
    <property type="component" value="Unassembled WGS sequence"/>
</dbReference>
<proteinExistence type="predicted"/>
<sequence>MASHLLVIVFFLSSLYTPQLSACPVGNVEPVTNRILSSIFSDAKPKKTAAAPSDEIPPDNIFVPIQADDILPQIPISNHHPVPKTGIEDDDFRTLHTNSFYAGAFLGEQNQPIWTHPYSIWWGKGSQDPGVLQTWGLNIGHVEEVDLQYGPEEPPKVFTNPRKQSIILSATELDSQTTLTTDTHLPFSVNINLNVQPASKEPKITFPVVQGMSFVTAGYRNAMPTVQTGGRGFVEVNKPVMLGRTAKYRVKDFDGRDWLIYVNPVPGSAYDAGTFIKIDASTLLGPPAFQGTIQVARNPMGPKGEAIYDKAVGAFVCEAKLTAVVNEAKATYSFSYTKIGASPLLIFALPHHIQSLDPDLRWQVTDLQLRTSTKGMATAVWAEKLTFIETNLPITMSFGPWNPTMSANAKIRYPPDVLAFVSSIAERDLRRAMTEPIPPDSHYYAGKALAKFATIIWVIKDVLGSNAVASAGLAQLKQGMAKYVENQQRYPLYYDNSWKGVVSNAGFNDTGADFGNTYYNDHHFHFGYFVYTAAVIGYLEPEWLTQGNNKAWTNMLVKDFAESDYNGRDYPFQRSFDWWHGHSWAKGLFESADGKDQESTSEDGFASYAVKMWGKIIGDVNMEKRGNLMLAVQARSFNTYFYFSSTSTVQPPRFLPNKVTGILFENKIDHTTYFGNSPALIHGIHMVPLNPSSSFLRPRSFVKEEWDAVFSDGRALKDGPDGVEGGWRGILHANLALLDPKESFKFFRDGVGGHWDDGWIDGGASRTWYLVWAAGLGELAKSSR</sequence>
<accession>A0ACB6RWI2</accession>